<comment type="caution">
    <text evidence="1">The sequence shown here is derived from an EMBL/GenBank/DDBJ whole genome shotgun (WGS) entry which is preliminary data.</text>
</comment>
<proteinExistence type="predicted"/>
<dbReference type="Proteomes" id="UP000184029">
    <property type="component" value="Unassembled WGS sequence"/>
</dbReference>
<dbReference type="KEGG" id="bcoa:BF29_1821"/>
<dbReference type="EMBL" id="FQUB01000129">
    <property type="protein sequence ID" value="SHG03606.1"/>
    <property type="molecule type" value="Genomic_DNA"/>
</dbReference>
<evidence type="ECO:0000313" key="1">
    <source>
        <dbReference type="EMBL" id="SHG03606.1"/>
    </source>
</evidence>
<dbReference type="GeneID" id="29812580"/>
<dbReference type="RefSeq" id="WP_029143154.1">
    <property type="nucleotide sequence ID" value="NZ_ALAS01000136.1"/>
</dbReference>
<protein>
    <submittedName>
        <fullName evidence="1">Uncharacterized protein</fullName>
    </submittedName>
</protein>
<name>A0A8B4C005_HEYCO</name>
<accession>A0A8B4C005</accession>
<reference evidence="1 2" key="1">
    <citation type="submission" date="2016-11" db="EMBL/GenBank/DDBJ databases">
        <authorList>
            <person name="Varghese N."/>
            <person name="Submissions S."/>
        </authorList>
    </citation>
    <scope>NUCLEOTIDE SEQUENCE [LARGE SCALE GENOMIC DNA]</scope>
    <source>
        <strain evidence="1 2">DSM 1</strain>
    </source>
</reference>
<sequence length="67" mass="7668">MLIKKEITIQDIQKCIAGNGWSFGNEILYEMCRKNPDHNKADVIVGKIWLIGRSYAAAIENRKTEKC</sequence>
<dbReference type="AlphaFoldDB" id="A0A8B4C005"/>
<organism evidence="1 2">
    <name type="scientific">Heyndrickxia coagulans DSM 1 = ATCC 7050</name>
    <dbReference type="NCBI Taxonomy" id="1121088"/>
    <lineage>
        <taxon>Bacteria</taxon>
        <taxon>Bacillati</taxon>
        <taxon>Bacillota</taxon>
        <taxon>Bacilli</taxon>
        <taxon>Bacillales</taxon>
        <taxon>Bacillaceae</taxon>
        <taxon>Heyndrickxia</taxon>
    </lineage>
</organism>
<gene>
    <name evidence="1" type="ORF">SAMN02745208_03088</name>
</gene>
<evidence type="ECO:0000313" key="2">
    <source>
        <dbReference type="Proteomes" id="UP000184029"/>
    </source>
</evidence>